<dbReference type="RefSeq" id="WP_255188216.1">
    <property type="nucleotide sequence ID" value="NZ_CP113517.1"/>
</dbReference>
<reference evidence="6" key="1">
    <citation type="submission" date="2022-11" db="EMBL/GenBank/DDBJ databases">
        <title>Methylomonas rapida sp. nov., Carotenoid-Producing Obligate Methanotrophs with High Growth Characteristics and Biotechnological Potential.</title>
        <authorList>
            <person name="Tikhonova E.N."/>
            <person name="Suleimanov R.Z."/>
            <person name="Miroshnikov K."/>
            <person name="Oshkin I.Y."/>
            <person name="Belova S.E."/>
            <person name="Danilova O.V."/>
            <person name="Ashikhmin A."/>
            <person name="Konopkin A."/>
            <person name="But S.Y."/>
            <person name="Khmelenina V.N."/>
            <person name="Kuznetsov N."/>
            <person name="Pimenov N.V."/>
            <person name="Dedysh S.N."/>
        </authorList>
    </citation>
    <scope>NUCLEOTIDE SEQUENCE</scope>
    <source>
        <strain evidence="6">MP1</strain>
    </source>
</reference>
<gene>
    <name evidence="6" type="ORF">NM686_012605</name>
</gene>
<evidence type="ECO:0000256" key="4">
    <source>
        <dbReference type="ARBA" id="ARBA00023136"/>
    </source>
</evidence>
<dbReference type="PANTHER" id="PTHR36985:SF1">
    <property type="entry name" value="TRANSLOCATION AND ASSEMBLY MODULE SUBUNIT TAMB"/>
    <property type="match status" value="1"/>
</dbReference>
<comment type="subcellular location">
    <subcellularLocation>
        <location evidence="1">Membrane</location>
        <topology evidence="1">Single-pass membrane protein</topology>
    </subcellularLocation>
</comment>
<feature type="domain" description="Translocation and assembly module TamB C-terminal" evidence="5">
    <location>
        <begin position="1005"/>
        <end position="1331"/>
    </location>
</feature>
<evidence type="ECO:0000256" key="1">
    <source>
        <dbReference type="ARBA" id="ARBA00004167"/>
    </source>
</evidence>
<evidence type="ECO:0000313" key="7">
    <source>
        <dbReference type="Proteomes" id="UP001162780"/>
    </source>
</evidence>
<name>A0ABY7GEJ7_9GAMM</name>
<dbReference type="InterPro" id="IPR007452">
    <property type="entry name" value="TamB_C"/>
</dbReference>
<organism evidence="6 7">
    <name type="scientific">Methylomonas rapida</name>
    <dbReference type="NCBI Taxonomy" id="2963939"/>
    <lineage>
        <taxon>Bacteria</taxon>
        <taxon>Pseudomonadati</taxon>
        <taxon>Pseudomonadota</taxon>
        <taxon>Gammaproteobacteria</taxon>
        <taxon>Methylococcales</taxon>
        <taxon>Methylococcaceae</taxon>
        <taxon>Methylomonas</taxon>
    </lineage>
</organism>
<dbReference type="Proteomes" id="UP001162780">
    <property type="component" value="Chromosome"/>
</dbReference>
<keyword evidence="7" id="KW-1185">Reference proteome</keyword>
<accession>A0ABY7GEJ7</accession>
<evidence type="ECO:0000256" key="2">
    <source>
        <dbReference type="ARBA" id="ARBA00022692"/>
    </source>
</evidence>
<proteinExistence type="predicted"/>
<keyword evidence="3" id="KW-1133">Transmembrane helix</keyword>
<dbReference type="Pfam" id="PF04357">
    <property type="entry name" value="TamB"/>
    <property type="match status" value="1"/>
</dbReference>
<evidence type="ECO:0000313" key="6">
    <source>
        <dbReference type="EMBL" id="WAR43234.1"/>
    </source>
</evidence>
<keyword evidence="4" id="KW-0472">Membrane</keyword>
<protein>
    <submittedName>
        <fullName evidence="6">Translocation/assembly module TamB domain-containing protein</fullName>
    </submittedName>
</protein>
<keyword evidence="2" id="KW-0812">Transmembrane</keyword>
<dbReference type="PANTHER" id="PTHR36985">
    <property type="entry name" value="TRANSLOCATION AND ASSEMBLY MODULE SUBUNIT TAMB"/>
    <property type="match status" value="1"/>
</dbReference>
<evidence type="ECO:0000259" key="5">
    <source>
        <dbReference type="Pfam" id="PF04357"/>
    </source>
</evidence>
<evidence type="ECO:0000256" key="3">
    <source>
        <dbReference type="ARBA" id="ARBA00022989"/>
    </source>
</evidence>
<dbReference type="EMBL" id="CP113517">
    <property type="protein sequence ID" value="WAR43234.1"/>
    <property type="molecule type" value="Genomic_DNA"/>
</dbReference>
<sequence>MKKRIALLILLLPGLILLGTLGLLNSESGSRWLLERLLSTLPAQTTFARMEGSLLRQVSLSELQYQSPNQSIRIARLNFSWQPRQLLAGRLKIVEISLDDVDIVIKQPSKTSEDGSFDWNAEFPLPLQLILEKLSVTNLRYQAGDTQIELQHLNISALTQKDRLELTALTLAAKPFSAQAHGVMQIGKRFPFKLQTNWRLDTEEYGQWQTNTHIEGDAERLLITSHQSSPFVLDVQGELEQLQSLPQFQLRGDWRQLNWPPVATPAQISSEQGYFAVSGTTDDYRLTLSAPLTQPYLPQAQLQFSGQGSRTGIRIEDLRIDSEAGAFQLHGQVNWQDDTSFALNASGKNFNPALLAPQLPGNLTFQARLNGKIGESIKQLHAEIDRLDGQLRGNPVQAHGRLSLTNDDITLDKLTLKSGRNRIDIDGTWGPEDSNLEFSMDAPALVGLWPGLQGSFKGDGQVRGSRQNLVARFKARGNGLRFDQYRIGKLGLDLDYAAALNARSNLQLNASAIEIGSQAIQSLRMSGSGNAKRHQLELTLRSPLAALSSHVSGELRENRWQANLSKLTIEHPQTGPWQLRAPVKIAVEQQGAGLTANLGEICLIRQAASLCGQGNYHAAGDFDLLLRAAALPTELLQPYLADDWRLVGVLNAEAELKRQQGRLSGGYRLEMPAEAKLIAKEADKATELNLGKLTINGQLKDTLLASDVDLALIGDDYLRAQLQLDTRPSGALSGYIAAAVDDWALVQPFIPGEAEIKGQLLADIHLRGSAPSPRISGNVRLQDGAISLPNLGMALHAINLRAQAAEDGGDRIQLDGNFIPAWLATADSPGRPEFNGRIEVTAALQQTQKQWRGDYRLDLPANSRISLETAETRLKVPFAASSLSGSFEPDHVSARLDVRMNQQDFLLSQLQIDNGQTISGQVNASIRDLGLFDALLPDLNAIRGLIKADLLIQGTIEQPTAIGSIGLTQGAAEVSAVGIALRELELQLDATQGQTENLKISGRALSGKGMLTIQGLADLKGNADISLRGTDFELVKLTEAQVEVSPALHLKATPTHAKVDGRLDIPKAIITLTELPENAVTVSEDETILGQTETAKKPASAPDLDANIDIELGKQVSFSGQGLNTDLAGRLKLIKTGQQTDLHGSIDMKNGHYKSYGQDLTIRKGRFLFNGPADSPWLDVEATRLSKSKEVTAILNLSGPLKSPKTRIYSEPSLPESDALAYLITGSPLNQVGKSDGNMVASAAIAYGMGQLSWLTTHLGVDEFDVEQGSALQDTLVTMGKYLTPDFYVGTRLNIFNKQAVLVLKHKLTNTLNVETQSGTSQRIKLNYEVETD</sequence>